<feature type="compositionally biased region" description="Polar residues" evidence="2">
    <location>
        <begin position="10"/>
        <end position="23"/>
    </location>
</feature>
<dbReference type="InterPro" id="IPR016140">
    <property type="entry name" value="Bifunc_inhib/LTP/seed_store"/>
</dbReference>
<protein>
    <recommendedName>
        <fullName evidence="3">Bifunctional inhibitor/plant lipid transfer protein/seed storage helical domain-containing protein</fullName>
    </recommendedName>
</protein>
<comment type="caution">
    <text evidence="4">The sequence shown here is derived from an EMBL/GenBank/DDBJ whole genome shotgun (WGS) entry which is preliminary data.</text>
</comment>
<evidence type="ECO:0000256" key="2">
    <source>
        <dbReference type="SAM" id="MobiDB-lite"/>
    </source>
</evidence>
<dbReference type="PANTHER" id="PTHR35496:SF4">
    <property type="entry name" value="2S SULFUR-RICH SEED STORAGE PROTEIN 2-LIKE"/>
    <property type="match status" value="1"/>
</dbReference>
<gene>
    <name evidence="4" type="ORF">FRX31_002536</name>
</gene>
<evidence type="ECO:0000256" key="1">
    <source>
        <dbReference type="ARBA" id="ARBA00008262"/>
    </source>
</evidence>
<dbReference type="AlphaFoldDB" id="A0A7J6XE92"/>
<keyword evidence="5" id="KW-1185">Reference proteome</keyword>
<dbReference type="OrthoDB" id="1922883at2759"/>
<accession>A0A7J6XE92</accession>
<evidence type="ECO:0000313" key="4">
    <source>
        <dbReference type="EMBL" id="KAF5207879.1"/>
    </source>
</evidence>
<comment type="similarity">
    <text evidence="1">Belongs to the 2S seed storage albumins family.</text>
</comment>
<dbReference type="SUPFAM" id="SSF47699">
    <property type="entry name" value="Bifunctional inhibitor/lipid-transfer protein/seed storage 2S albumin"/>
    <property type="match status" value="1"/>
</dbReference>
<sequence length="154" mass="17873">MHIKTPTGHLATTTARTHQVENGSSHNNRRYFFVLSASLIAEASVYQTIVTRTEINEPSISDPERCRRELSGMRMDSCRRHLQPYVRHEYAQPCCQELQQVNDPQCRCEALRQTAQRVPGYEQEQQQVTRLAQELADLCKMEELRYCQIGQQGY</sequence>
<dbReference type="GO" id="GO:0045735">
    <property type="term" value="F:nutrient reservoir activity"/>
    <property type="evidence" value="ECO:0007669"/>
    <property type="project" value="InterPro"/>
</dbReference>
<dbReference type="InterPro" id="IPR000617">
    <property type="entry name" value="Napin/2SS/CON"/>
</dbReference>
<reference evidence="4 5" key="1">
    <citation type="submission" date="2020-06" db="EMBL/GenBank/DDBJ databases">
        <title>Transcriptomic and genomic resources for Thalictrum thalictroides and T. hernandezii: Facilitating candidate gene discovery in an emerging model plant lineage.</title>
        <authorList>
            <person name="Arias T."/>
            <person name="Riano-Pachon D.M."/>
            <person name="Di Stilio V.S."/>
        </authorList>
    </citation>
    <scope>NUCLEOTIDE SEQUENCE [LARGE SCALE GENOMIC DNA]</scope>
    <source>
        <strain evidence="5">cv. WT478/WT964</strain>
        <tissue evidence="4">Leaves</tissue>
    </source>
</reference>
<evidence type="ECO:0000313" key="5">
    <source>
        <dbReference type="Proteomes" id="UP000554482"/>
    </source>
</evidence>
<feature type="domain" description="Bifunctional inhibitor/plant lipid transfer protein/seed storage helical" evidence="3">
    <location>
        <begin position="78"/>
        <end position="147"/>
    </location>
</feature>
<name>A0A7J6XE92_THATH</name>
<evidence type="ECO:0000259" key="3">
    <source>
        <dbReference type="SMART" id="SM00499"/>
    </source>
</evidence>
<proteinExistence type="inferred from homology"/>
<feature type="region of interest" description="Disordered" evidence="2">
    <location>
        <begin position="1"/>
        <end position="23"/>
    </location>
</feature>
<dbReference type="Pfam" id="PF00234">
    <property type="entry name" value="Tryp_alpha_amyl"/>
    <property type="match status" value="1"/>
</dbReference>
<dbReference type="PANTHER" id="PTHR35496">
    <property type="entry name" value="2S SEED STORAGE PROTEIN 1-RELATED"/>
    <property type="match status" value="1"/>
</dbReference>
<dbReference type="Proteomes" id="UP000554482">
    <property type="component" value="Unassembled WGS sequence"/>
</dbReference>
<dbReference type="EMBL" id="JABWDY010000845">
    <property type="protein sequence ID" value="KAF5207879.1"/>
    <property type="molecule type" value="Genomic_DNA"/>
</dbReference>
<dbReference type="InterPro" id="IPR036312">
    <property type="entry name" value="Bifun_inhib/LTP/seed_sf"/>
</dbReference>
<dbReference type="SMART" id="SM00499">
    <property type="entry name" value="AAI"/>
    <property type="match status" value="1"/>
</dbReference>
<organism evidence="4 5">
    <name type="scientific">Thalictrum thalictroides</name>
    <name type="common">Rue-anemone</name>
    <name type="synonym">Anemone thalictroides</name>
    <dbReference type="NCBI Taxonomy" id="46969"/>
    <lineage>
        <taxon>Eukaryota</taxon>
        <taxon>Viridiplantae</taxon>
        <taxon>Streptophyta</taxon>
        <taxon>Embryophyta</taxon>
        <taxon>Tracheophyta</taxon>
        <taxon>Spermatophyta</taxon>
        <taxon>Magnoliopsida</taxon>
        <taxon>Ranunculales</taxon>
        <taxon>Ranunculaceae</taxon>
        <taxon>Thalictroideae</taxon>
        <taxon>Thalictrum</taxon>
    </lineage>
</organism>
<dbReference type="Gene3D" id="1.10.110.10">
    <property type="entry name" value="Plant lipid-transfer and hydrophobic proteins"/>
    <property type="match status" value="1"/>
</dbReference>